<dbReference type="Pfam" id="PF03449">
    <property type="entry name" value="GreA_GreB_N"/>
    <property type="match status" value="1"/>
</dbReference>
<reference evidence="12 13" key="1">
    <citation type="journal article" date="2009" name="Proc. Natl. Acad. Sci. U.S.A.">
        <title>Convergent evolution of metabolic roles in bacterial co-symbionts of insects.</title>
        <authorList>
            <person name="McCutcheon J.P."/>
            <person name="McDonald B.R."/>
            <person name="Moran N.A."/>
        </authorList>
    </citation>
    <scope>NUCLEOTIDE SEQUENCE [LARGE SCALE GENOMIC DNA]</scope>
    <source>
        <strain evidence="12 13">SMDSEM</strain>
    </source>
</reference>
<proteinExistence type="inferred from homology"/>
<dbReference type="GO" id="GO:0003677">
    <property type="term" value="F:DNA binding"/>
    <property type="evidence" value="ECO:0007669"/>
    <property type="project" value="UniProtKB-UniRule"/>
</dbReference>
<evidence type="ECO:0000256" key="4">
    <source>
        <dbReference type="ARBA" id="ARBA00023125"/>
    </source>
</evidence>
<dbReference type="Proteomes" id="UP000008074">
    <property type="component" value="Chromosome"/>
</dbReference>
<dbReference type="FunFam" id="1.10.287.180:FF:000001">
    <property type="entry name" value="Transcription elongation factor GreA"/>
    <property type="match status" value="1"/>
</dbReference>
<comment type="similarity">
    <text evidence="1 8 9">Belongs to the GreA/GreB family.</text>
</comment>
<feature type="domain" description="Transcription elongation factor GreA/GreB C-terminal" evidence="10">
    <location>
        <begin position="81"/>
        <end position="155"/>
    </location>
</feature>
<evidence type="ECO:0000259" key="11">
    <source>
        <dbReference type="Pfam" id="PF03449"/>
    </source>
</evidence>
<organism evidence="12 13">
    <name type="scientific">Karelsulcia muelleri (strain SMDSEM)</name>
    <name type="common">Sulcia muelleri</name>
    <dbReference type="NCBI Taxonomy" id="595499"/>
    <lineage>
        <taxon>Bacteria</taxon>
        <taxon>Pseudomonadati</taxon>
        <taxon>Bacteroidota</taxon>
        <taxon>Flavobacteriia</taxon>
        <taxon>Flavobacteriales</taxon>
        <taxon>Candidatus Karelsulcia</taxon>
    </lineage>
</organism>
<keyword evidence="12" id="KW-0648">Protein biosynthesis</keyword>
<comment type="function">
    <text evidence="6 8 9">Necessary for efficient RNA polymerase transcription elongation past template-encoded arresting sites. The arresting sites in DNA have the property of trapping a certain fraction of elongating RNA polymerases that pass through, resulting in locked ternary complexes. Cleavage of the nascent transcript by cleavage factors such as GreA or GreB allows the resumption of elongation from the new 3'terminus. GreA releases sequences of 2 to 3 nucleotides.</text>
</comment>
<dbReference type="PIRSF" id="PIRSF006092">
    <property type="entry name" value="GreA_GreB"/>
    <property type="match status" value="1"/>
</dbReference>
<dbReference type="EMBL" id="CP001605">
    <property type="protein sequence ID" value="ACU52916.1"/>
    <property type="molecule type" value="Genomic_DNA"/>
</dbReference>
<dbReference type="SUPFAM" id="SSF46557">
    <property type="entry name" value="GreA transcript cleavage protein, N-terminal domain"/>
    <property type="match status" value="1"/>
</dbReference>
<dbReference type="InterPro" id="IPR022691">
    <property type="entry name" value="Tscrpt_elong_fac_GreA/B_N"/>
</dbReference>
<dbReference type="GO" id="GO:0032784">
    <property type="term" value="P:regulation of DNA-templated transcription elongation"/>
    <property type="evidence" value="ECO:0007669"/>
    <property type="project" value="UniProtKB-UniRule"/>
</dbReference>
<dbReference type="PROSITE" id="PS00829">
    <property type="entry name" value="GREAB_1"/>
    <property type="match status" value="1"/>
</dbReference>
<dbReference type="KEGG" id="sms:SMDSEM_217"/>
<dbReference type="PANTHER" id="PTHR30437:SF4">
    <property type="entry name" value="TRANSCRIPTION ELONGATION FACTOR GREA"/>
    <property type="match status" value="1"/>
</dbReference>
<keyword evidence="12" id="KW-0251">Elongation factor</keyword>
<keyword evidence="5 8" id="KW-0804">Transcription</keyword>
<dbReference type="InterPro" id="IPR028624">
    <property type="entry name" value="Tscrpt_elong_fac_GreA/B"/>
</dbReference>
<dbReference type="Gene3D" id="1.10.287.180">
    <property type="entry name" value="Transcription elongation factor, GreA/GreB, N-terminal domain"/>
    <property type="match status" value="1"/>
</dbReference>
<feature type="domain" description="Transcription elongation factor GreA/GreB N-terminal" evidence="11">
    <location>
        <begin position="6"/>
        <end position="73"/>
    </location>
</feature>
<gene>
    <name evidence="8 12" type="primary">greA</name>
    <name evidence="12" type="ordered locus">SMDSEM_217</name>
</gene>
<dbReference type="InterPro" id="IPR006359">
    <property type="entry name" value="Tscrpt_elong_fac_GreA"/>
</dbReference>
<dbReference type="Gene3D" id="3.10.50.30">
    <property type="entry name" value="Transcription elongation factor, GreA/GreB, C-terminal domain"/>
    <property type="match status" value="1"/>
</dbReference>
<evidence type="ECO:0000256" key="2">
    <source>
        <dbReference type="ARBA" id="ARBA00013729"/>
    </source>
</evidence>
<dbReference type="HOGENOM" id="CLU_101379_2_0_10"/>
<evidence type="ECO:0000256" key="7">
    <source>
        <dbReference type="ARBA" id="ARBA00030776"/>
    </source>
</evidence>
<dbReference type="GO" id="GO:0003746">
    <property type="term" value="F:translation elongation factor activity"/>
    <property type="evidence" value="ECO:0007669"/>
    <property type="project" value="UniProtKB-KW"/>
</dbReference>
<sequence length="157" mass="18115">MVEYNSKKGIKKLLKKLKYLENLERLKIAEEIAEAIEKGDLSENSEYKIAKENQRLLEIKIFNLKKKINNTRIIDLSKINTTKVSIFTKVKVKNIETGECIYYTLVPETESNIKKLKISIYTPIAKGLIGKKIGEIAHIKLPNNKFVNLKILKIKKN</sequence>
<dbReference type="NCBIfam" id="TIGR01462">
    <property type="entry name" value="greA"/>
    <property type="match status" value="1"/>
</dbReference>
<dbReference type="GO" id="GO:0006354">
    <property type="term" value="P:DNA-templated transcription elongation"/>
    <property type="evidence" value="ECO:0007669"/>
    <property type="project" value="TreeGrafter"/>
</dbReference>
<evidence type="ECO:0000256" key="6">
    <source>
        <dbReference type="ARBA" id="ARBA00024916"/>
    </source>
</evidence>
<dbReference type="AlphaFoldDB" id="C7LKF4"/>
<dbReference type="STRING" id="595499.SMDSEM_217"/>
<evidence type="ECO:0000256" key="3">
    <source>
        <dbReference type="ARBA" id="ARBA00023015"/>
    </source>
</evidence>
<protein>
    <recommendedName>
        <fullName evidence="2 8">Transcription elongation factor GreA</fullName>
    </recommendedName>
    <alternativeName>
        <fullName evidence="7 8">Transcript cleavage factor GreA</fullName>
    </alternativeName>
</protein>
<dbReference type="GO" id="GO:0070063">
    <property type="term" value="F:RNA polymerase binding"/>
    <property type="evidence" value="ECO:0007669"/>
    <property type="project" value="InterPro"/>
</dbReference>
<dbReference type="InterPro" id="IPR036805">
    <property type="entry name" value="Tscrpt_elong_fac_GreA/B_N_sf"/>
</dbReference>
<evidence type="ECO:0000256" key="9">
    <source>
        <dbReference type="RuleBase" id="RU000556"/>
    </source>
</evidence>
<evidence type="ECO:0000256" key="1">
    <source>
        <dbReference type="ARBA" id="ARBA00008213"/>
    </source>
</evidence>
<dbReference type="InterPro" id="IPR036953">
    <property type="entry name" value="GreA/GreB_C_sf"/>
</dbReference>
<dbReference type="SUPFAM" id="SSF54534">
    <property type="entry name" value="FKBP-like"/>
    <property type="match status" value="1"/>
</dbReference>
<keyword evidence="4 8" id="KW-0238">DNA-binding</keyword>
<dbReference type="InterPro" id="IPR001437">
    <property type="entry name" value="Tscrpt_elong_fac_GreA/B_C"/>
</dbReference>
<accession>C7LKF4</accession>
<dbReference type="HAMAP" id="MF_00105">
    <property type="entry name" value="GreA_GreB"/>
    <property type="match status" value="1"/>
</dbReference>
<evidence type="ECO:0000256" key="5">
    <source>
        <dbReference type="ARBA" id="ARBA00023163"/>
    </source>
</evidence>
<dbReference type="InterPro" id="IPR018151">
    <property type="entry name" value="TF_GreA/GreB_CS"/>
</dbReference>
<dbReference type="PANTHER" id="PTHR30437">
    <property type="entry name" value="TRANSCRIPTION ELONGATION FACTOR GREA"/>
    <property type="match status" value="1"/>
</dbReference>
<name>C7LKF4_KARMS</name>
<evidence type="ECO:0000256" key="8">
    <source>
        <dbReference type="HAMAP-Rule" id="MF_00105"/>
    </source>
</evidence>
<evidence type="ECO:0000313" key="13">
    <source>
        <dbReference type="Proteomes" id="UP000008074"/>
    </source>
</evidence>
<evidence type="ECO:0000313" key="12">
    <source>
        <dbReference type="EMBL" id="ACU52916.1"/>
    </source>
</evidence>
<evidence type="ECO:0000259" key="10">
    <source>
        <dbReference type="Pfam" id="PF01272"/>
    </source>
</evidence>
<dbReference type="InterPro" id="IPR023459">
    <property type="entry name" value="Tscrpt_elong_fac_GreA/B_fam"/>
</dbReference>
<dbReference type="Pfam" id="PF01272">
    <property type="entry name" value="GreA_GreB"/>
    <property type="match status" value="1"/>
</dbReference>
<keyword evidence="3 8" id="KW-0805">Transcription regulation</keyword>